<accession>A0A382ECA0</accession>
<sequence>MIEWDDLPVVKMTLYDCAYVCTNMRKEDYLETSSLTFEKTRDAMARGIINQGGESYTVLNKNKEPVLIGGAYYDNPKVATIWLFATDKITMKDWWVTTKFIEGLIERMLTNGMAHRIQALSIGWRFHAHKWLQRIGLKKEATLNGFTEEDGFNVLIFSKVKE</sequence>
<name>A0A382ECA0_9ZZZZ</name>
<reference evidence="1" key="1">
    <citation type="submission" date="2018-05" db="EMBL/GenBank/DDBJ databases">
        <authorList>
            <person name="Lanie J.A."/>
            <person name="Ng W.-L."/>
            <person name="Kazmierczak K.M."/>
            <person name="Andrzejewski T.M."/>
            <person name="Davidsen T.M."/>
            <person name="Wayne K.J."/>
            <person name="Tettelin H."/>
            <person name="Glass J.I."/>
            <person name="Rusch D."/>
            <person name="Podicherti R."/>
            <person name="Tsui H.-C.T."/>
            <person name="Winkler M.E."/>
        </authorList>
    </citation>
    <scope>NUCLEOTIDE SEQUENCE</scope>
</reference>
<organism evidence="1">
    <name type="scientific">marine metagenome</name>
    <dbReference type="NCBI Taxonomy" id="408172"/>
    <lineage>
        <taxon>unclassified sequences</taxon>
        <taxon>metagenomes</taxon>
        <taxon>ecological metagenomes</taxon>
    </lineage>
</organism>
<dbReference type="EMBL" id="UINC01043486">
    <property type="protein sequence ID" value="SVB47583.1"/>
    <property type="molecule type" value="Genomic_DNA"/>
</dbReference>
<protein>
    <recommendedName>
        <fullName evidence="2">N-acetyltransferase domain-containing protein</fullName>
    </recommendedName>
</protein>
<dbReference type="AlphaFoldDB" id="A0A382ECA0"/>
<evidence type="ECO:0000313" key="1">
    <source>
        <dbReference type="EMBL" id="SVB47583.1"/>
    </source>
</evidence>
<evidence type="ECO:0008006" key="2">
    <source>
        <dbReference type="Google" id="ProtNLM"/>
    </source>
</evidence>
<gene>
    <name evidence="1" type="ORF">METZ01_LOCUS200437</name>
</gene>
<proteinExistence type="predicted"/>